<evidence type="ECO:0000259" key="2">
    <source>
        <dbReference type="PROSITE" id="PS50280"/>
    </source>
</evidence>
<feature type="region of interest" description="Disordered" evidence="1">
    <location>
        <begin position="1"/>
        <end position="25"/>
    </location>
</feature>
<dbReference type="SUPFAM" id="SSF82199">
    <property type="entry name" value="SET domain"/>
    <property type="match status" value="1"/>
</dbReference>
<dbReference type="WBParaSite" id="HDID_0000485801-mRNA-1">
    <property type="protein sequence ID" value="HDID_0000485801-mRNA-1"/>
    <property type="gene ID" value="HDID_0000485801"/>
</dbReference>
<proteinExistence type="predicted"/>
<dbReference type="InterPro" id="IPR001214">
    <property type="entry name" value="SET_dom"/>
</dbReference>
<dbReference type="Gene3D" id="2.170.270.10">
    <property type="entry name" value="SET domain"/>
    <property type="match status" value="1"/>
</dbReference>
<reference evidence="3" key="1">
    <citation type="submission" date="2017-02" db="UniProtKB">
        <authorList>
            <consortium name="WormBaseParasite"/>
        </authorList>
    </citation>
    <scope>IDENTIFICATION</scope>
</reference>
<organism evidence="3">
    <name type="scientific">Hymenolepis diminuta</name>
    <name type="common">Rat tapeworm</name>
    <dbReference type="NCBI Taxonomy" id="6216"/>
    <lineage>
        <taxon>Eukaryota</taxon>
        <taxon>Metazoa</taxon>
        <taxon>Spiralia</taxon>
        <taxon>Lophotrochozoa</taxon>
        <taxon>Platyhelminthes</taxon>
        <taxon>Cestoda</taxon>
        <taxon>Eucestoda</taxon>
        <taxon>Cyclophyllidea</taxon>
        <taxon>Hymenolepididae</taxon>
        <taxon>Hymenolepis</taxon>
    </lineage>
</organism>
<dbReference type="PROSITE" id="PS50280">
    <property type="entry name" value="SET"/>
    <property type="match status" value="1"/>
</dbReference>
<dbReference type="STRING" id="6216.A0A0R3SIU3"/>
<dbReference type="Pfam" id="PF21549">
    <property type="entry name" value="PRDM2_PR"/>
    <property type="match status" value="1"/>
</dbReference>
<dbReference type="AlphaFoldDB" id="A0A0R3SIU3"/>
<feature type="domain" description="SET" evidence="2">
    <location>
        <begin position="197"/>
        <end position="329"/>
    </location>
</feature>
<evidence type="ECO:0000256" key="1">
    <source>
        <dbReference type="SAM" id="MobiDB-lite"/>
    </source>
</evidence>
<protein>
    <submittedName>
        <fullName evidence="3">SET domain-containing protein</fullName>
    </submittedName>
</protein>
<accession>A0A0R3SIU3</accession>
<feature type="compositionally biased region" description="Basic and acidic residues" evidence="1">
    <location>
        <begin position="1"/>
        <end position="18"/>
    </location>
</feature>
<dbReference type="InterPro" id="IPR046341">
    <property type="entry name" value="SET_dom_sf"/>
</dbReference>
<name>A0A0R3SIU3_HYMDI</name>
<sequence length="329" mass="37839">LERFILADEKRSEEERHQKAWSRSRPLFSRHISDSDDSDWVSTGDEWFPLNPLPFSQSKRSRKQVTQKKLMNKIVLKESVKVMVENVGGKAAKINKSPSSKSDASGGLMELHEVKNYPTRNITRKNYKEPPADPQDDRFLYCYECKKMYVDSCPTHSTLWIKSVKPLLCDAVETGKSDDCCCGKDKRNHSRRTAPESFVHVGRSSIRGAGLGVWAEKDIPMGAVLGPYTGEIVPLENIPDHELKKRSRLGYAWLVRENHYGTKSHLVDAFHPILSNWLRVGLYILKDNIKYVNCARHNEEQNLVAIQYRGKIYYRACQVCNNYKIHSRL</sequence>
<evidence type="ECO:0000313" key="3">
    <source>
        <dbReference type="WBParaSite" id="HDID_0000485801-mRNA-1"/>
    </source>
</evidence>